<dbReference type="OrthoDB" id="9814738at2"/>
<dbReference type="GO" id="GO:0005737">
    <property type="term" value="C:cytoplasm"/>
    <property type="evidence" value="ECO:0007669"/>
    <property type="project" value="UniProtKB-SubCell"/>
</dbReference>
<proteinExistence type="inferred from homology"/>
<evidence type="ECO:0000256" key="6">
    <source>
        <dbReference type="ARBA" id="ARBA00022741"/>
    </source>
</evidence>
<dbReference type="PANTHER" id="PTHR42945">
    <property type="entry name" value="HISTIDINE BIOSYNTHESIS BIFUNCTIONAL PROTEIN"/>
    <property type="match status" value="1"/>
</dbReference>
<dbReference type="GO" id="GO:0005524">
    <property type="term" value="F:ATP binding"/>
    <property type="evidence" value="ECO:0007669"/>
    <property type="project" value="UniProtKB-KW"/>
</dbReference>
<dbReference type="GO" id="GO:0000105">
    <property type="term" value="P:L-histidine biosynthetic process"/>
    <property type="evidence" value="ECO:0007669"/>
    <property type="project" value="UniProtKB-UniRule"/>
</dbReference>
<dbReference type="Proteomes" id="UP000198525">
    <property type="component" value="Unassembled WGS sequence"/>
</dbReference>
<comment type="pathway">
    <text evidence="3 10">Amino-acid biosynthesis; L-histidine biosynthesis; L-histidine from 5-phospho-alpha-D-ribose 1-diphosphate: step 2/9.</text>
</comment>
<evidence type="ECO:0000256" key="1">
    <source>
        <dbReference type="ARBA" id="ARBA00001460"/>
    </source>
</evidence>
<dbReference type="Pfam" id="PF01503">
    <property type="entry name" value="PRA-PH"/>
    <property type="match status" value="1"/>
</dbReference>
<evidence type="ECO:0000256" key="2">
    <source>
        <dbReference type="ARBA" id="ARBA00004496"/>
    </source>
</evidence>
<comment type="similarity">
    <text evidence="10">Belongs to the PRA-PH family.</text>
</comment>
<evidence type="ECO:0000256" key="4">
    <source>
        <dbReference type="ARBA" id="ARBA00022490"/>
    </source>
</evidence>
<evidence type="ECO:0000256" key="10">
    <source>
        <dbReference type="HAMAP-Rule" id="MF_01020"/>
    </source>
</evidence>
<evidence type="ECO:0000256" key="5">
    <source>
        <dbReference type="ARBA" id="ARBA00022605"/>
    </source>
</evidence>
<dbReference type="HAMAP" id="MF_01020">
    <property type="entry name" value="HisE"/>
    <property type="match status" value="1"/>
</dbReference>
<name>A0A1G8RM94_9GAMM</name>
<dbReference type="InterPro" id="IPR021130">
    <property type="entry name" value="PRib-ATP_PPHydrolase-like"/>
</dbReference>
<reference evidence="11 12" key="1">
    <citation type="submission" date="2016-10" db="EMBL/GenBank/DDBJ databases">
        <authorList>
            <person name="de Groot N.N."/>
        </authorList>
    </citation>
    <scope>NUCLEOTIDE SEQUENCE [LARGE SCALE GENOMIC DNA]</scope>
    <source>
        <strain evidence="11 12">CGMCC 1.6133</strain>
    </source>
</reference>
<dbReference type="NCBIfam" id="TIGR03188">
    <property type="entry name" value="histidine_hisI"/>
    <property type="match status" value="1"/>
</dbReference>
<evidence type="ECO:0000313" key="12">
    <source>
        <dbReference type="Proteomes" id="UP000198525"/>
    </source>
</evidence>
<keyword evidence="4 10" id="KW-0963">Cytoplasm</keyword>
<evidence type="ECO:0000256" key="7">
    <source>
        <dbReference type="ARBA" id="ARBA00022801"/>
    </source>
</evidence>
<sequence length="111" mass="12205">MRDILDELFDVLASRRSADPADSYVASLHHRGLNKILEKVGEEATETLLAAKDAEGGGNAERQALIAETADLWFHSLVMLSHLGLDHRDVLDELGQRFGISGHEEKAARSK</sequence>
<dbReference type="STRING" id="376427.SAMN04487954_103261"/>
<gene>
    <name evidence="10" type="primary">hisE</name>
    <name evidence="11" type="ORF">SAMN04487954_103261</name>
</gene>
<keyword evidence="6 10" id="KW-0547">Nucleotide-binding</keyword>
<dbReference type="EMBL" id="FNES01000003">
    <property type="protein sequence ID" value="SDJ18012.1"/>
    <property type="molecule type" value="Genomic_DNA"/>
</dbReference>
<protein>
    <recommendedName>
        <fullName evidence="10">Phosphoribosyl-ATP pyrophosphatase</fullName>
        <shortName evidence="10">PRA-PH</shortName>
        <ecNumber evidence="10">3.6.1.31</ecNumber>
    </recommendedName>
</protein>
<dbReference type="SUPFAM" id="SSF101386">
    <property type="entry name" value="all-alpha NTP pyrophosphatases"/>
    <property type="match status" value="1"/>
</dbReference>
<keyword evidence="9 10" id="KW-0368">Histidine biosynthesis</keyword>
<evidence type="ECO:0000256" key="9">
    <source>
        <dbReference type="ARBA" id="ARBA00023102"/>
    </source>
</evidence>
<evidence type="ECO:0000256" key="3">
    <source>
        <dbReference type="ARBA" id="ARBA00005204"/>
    </source>
</evidence>
<organism evidence="11 12">
    <name type="scientific">Billgrantia gudaonensis</name>
    <dbReference type="NCBI Taxonomy" id="376427"/>
    <lineage>
        <taxon>Bacteria</taxon>
        <taxon>Pseudomonadati</taxon>
        <taxon>Pseudomonadota</taxon>
        <taxon>Gammaproteobacteria</taxon>
        <taxon>Oceanospirillales</taxon>
        <taxon>Halomonadaceae</taxon>
        <taxon>Billgrantia</taxon>
    </lineage>
</organism>
<dbReference type="NCBIfam" id="NF001611">
    <property type="entry name" value="PRK00400.1-3"/>
    <property type="match status" value="1"/>
</dbReference>
<evidence type="ECO:0000313" key="11">
    <source>
        <dbReference type="EMBL" id="SDJ18012.1"/>
    </source>
</evidence>
<dbReference type="CDD" id="cd11534">
    <property type="entry name" value="NTP-PPase_HisIE_like"/>
    <property type="match status" value="1"/>
</dbReference>
<comment type="subcellular location">
    <subcellularLocation>
        <location evidence="2 10">Cytoplasm</location>
    </subcellularLocation>
</comment>
<dbReference type="InterPro" id="IPR008179">
    <property type="entry name" value="HisE"/>
</dbReference>
<keyword evidence="8 10" id="KW-0067">ATP-binding</keyword>
<dbReference type="AlphaFoldDB" id="A0A1G8RM94"/>
<accession>A0A1G8RM94</accession>
<keyword evidence="12" id="KW-1185">Reference proteome</keyword>
<dbReference type="Gene3D" id="1.10.287.1080">
    <property type="entry name" value="MazG-like"/>
    <property type="match status" value="1"/>
</dbReference>
<dbReference type="GO" id="GO:0004636">
    <property type="term" value="F:phosphoribosyl-ATP diphosphatase activity"/>
    <property type="evidence" value="ECO:0007669"/>
    <property type="project" value="UniProtKB-UniRule"/>
</dbReference>
<keyword evidence="5 10" id="KW-0028">Amino-acid biosynthesis</keyword>
<dbReference type="EC" id="3.6.1.31" evidence="10"/>
<comment type="catalytic activity">
    <reaction evidence="1 10">
        <text>1-(5-phospho-beta-D-ribosyl)-ATP + H2O = 1-(5-phospho-beta-D-ribosyl)-5'-AMP + diphosphate + H(+)</text>
        <dbReference type="Rhea" id="RHEA:22828"/>
        <dbReference type="ChEBI" id="CHEBI:15377"/>
        <dbReference type="ChEBI" id="CHEBI:15378"/>
        <dbReference type="ChEBI" id="CHEBI:33019"/>
        <dbReference type="ChEBI" id="CHEBI:59457"/>
        <dbReference type="ChEBI" id="CHEBI:73183"/>
        <dbReference type="EC" id="3.6.1.31"/>
    </reaction>
</comment>
<evidence type="ECO:0000256" key="8">
    <source>
        <dbReference type="ARBA" id="ARBA00022840"/>
    </source>
</evidence>
<dbReference type="PANTHER" id="PTHR42945:SF9">
    <property type="entry name" value="HISTIDINE BIOSYNTHESIS BIFUNCTIONAL PROTEIN HISIE"/>
    <property type="match status" value="1"/>
</dbReference>
<dbReference type="UniPathway" id="UPA00031">
    <property type="reaction ID" value="UER00007"/>
</dbReference>
<dbReference type="RefSeq" id="WP_089683841.1">
    <property type="nucleotide sequence ID" value="NZ_FNES01000003.1"/>
</dbReference>
<keyword evidence="7 10" id="KW-0378">Hydrolase</keyword>